<dbReference type="GO" id="GO:0005737">
    <property type="term" value="C:cytoplasm"/>
    <property type="evidence" value="ECO:0007669"/>
    <property type="project" value="UniProtKB-SubCell"/>
</dbReference>
<dbReference type="PIRSF" id="PIRSF009467">
    <property type="entry name" value="Ureas_acces_UreF"/>
    <property type="match status" value="1"/>
</dbReference>
<dbReference type="PATRIC" id="fig|381306.5.peg.68"/>
<evidence type="ECO:0000313" key="5">
    <source>
        <dbReference type="Proteomes" id="UP000183104"/>
    </source>
</evidence>
<dbReference type="OrthoDB" id="9798772at2"/>
<evidence type="ECO:0000313" key="4">
    <source>
        <dbReference type="EMBL" id="SCY09998.1"/>
    </source>
</evidence>
<dbReference type="InterPro" id="IPR038277">
    <property type="entry name" value="UreF_sf"/>
</dbReference>
<evidence type="ECO:0000256" key="3">
    <source>
        <dbReference type="HAMAP-Rule" id="MF_01385"/>
    </source>
</evidence>
<dbReference type="RefSeq" id="WP_054965939.1">
    <property type="nucleotide sequence ID" value="NZ_FMUN01000003.1"/>
</dbReference>
<reference evidence="5" key="1">
    <citation type="submission" date="2016-10" db="EMBL/GenBank/DDBJ databases">
        <authorList>
            <person name="Varghese N."/>
        </authorList>
    </citation>
    <scope>NUCLEOTIDE SEQUENCE [LARGE SCALE GENOMIC DNA]</scope>
    <source>
        <strain evidence="5">HL 19</strain>
    </source>
</reference>
<evidence type="ECO:0000256" key="1">
    <source>
        <dbReference type="ARBA" id="ARBA00022988"/>
    </source>
</evidence>
<evidence type="ECO:0000256" key="2">
    <source>
        <dbReference type="ARBA" id="ARBA00023186"/>
    </source>
</evidence>
<dbReference type="Proteomes" id="UP000183104">
    <property type="component" value="Unassembled WGS sequence"/>
</dbReference>
<dbReference type="InterPro" id="IPR002639">
    <property type="entry name" value="UreF"/>
</dbReference>
<comment type="subunit">
    <text evidence="3">UreD, UreF and UreG form a complex that acts as a GTP-hydrolysis-dependent molecular chaperone, activating the urease apoprotein by helping to assemble the nickel containing metallocenter of UreC. The UreE protein probably delivers the nickel.</text>
</comment>
<keyword evidence="5" id="KW-1185">Reference proteome</keyword>
<organism evidence="4 5">
    <name type="scientific">Thiohalorhabdus denitrificans</name>
    <dbReference type="NCBI Taxonomy" id="381306"/>
    <lineage>
        <taxon>Bacteria</taxon>
        <taxon>Pseudomonadati</taxon>
        <taxon>Pseudomonadota</taxon>
        <taxon>Gammaproteobacteria</taxon>
        <taxon>Thiohalorhabdales</taxon>
        <taxon>Thiohalorhabdaceae</taxon>
        <taxon>Thiohalorhabdus</taxon>
    </lineage>
</organism>
<dbReference type="EMBL" id="FMUN01000003">
    <property type="protein sequence ID" value="SCY09998.1"/>
    <property type="molecule type" value="Genomic_DNA"/>
</dbReference>
<dbReference type="HAMAP" id="MF_01385">
    <property type="entry name" value="UreF"/>
    <property type="match status" value="1"/>
</dbReference>
<dbReference type="PANTHER" id="PTHR33620:SF1">
    <property type="entry name" value="UREASE ACCESSORY PROTEIN F"/>
    <property type="match status" value="1"/>
</dbReference>
<dbReference type="Pfam" id="PF01730">
    <property type="entry name" value="UreF"/>
    <property type="match status" value="1"/>
</dbReference>
<keyword evidence="1 3" id="KW-0996">Nickel insertion</keyword>
<dbReference type="STRING" id="381306.AN478_07170"/>
<dbReference type="AlphaFoldDB" id="A0A0P9C542"/>
<dbReference type="PANTHER" id="PTHR33620">
    <property type="entry name" value="UREASE ACCESSORY PROTEIN F"/>
    <property type="match status" value="1"/>
</dbReference>
<keyword evidence="3" id="KW-0963">Cytoplasm</keyword>
<sequence>MTSGLVRLLQLTSPALPVGAYAFSQGLEQAVAAGWVTGEESTGDWLGGQLEHGLGGWDLPVLYRLHDAWSVGDEGRARIWSRFLQAGRESGELLAEDRHLGQALARLLGDLGMEGATAWAGHREVTFAALFARAAVGWGIPWRECGHGFAWAWLENQVAAAVKLVPLGQTAGQRLQLALGDRIPGVVDAAAHLEDEDLGGTLPGLAAASAAHETQYTRLFRS</sequence>
<keyword evidence="2 3" id="KW-0143">Chaperone</keyword>
<proteinExistence type="inferred from homology"/>
<name>A0A0P9C542_9GAMM</name>
<accession>A0A0P9C542</accession>
<comment type="function">
    <text evidence="3">Required for maturation of urease via the functional incorporation of the urease nickel metallocenter.</text>
</comment>
<dbReference type="Gene3D" id="1.10.4190.10">
    <property type="entry name" value="Urease accessory protein UreF"/>
    <property type="match status" value="1"/>
</dbReference>
<comment type="similarity">
    <text evidence="3">Belongs to the UreF family.</text>
</comment>
<gene>
    <name evidence="3" type="primary">ureF</name>
    <name evidence="4" type="ORF">SAMN05661077_1198</name>
</gene>
<protein>
    <recommendedName>
        <fullName evidence="3">Urease accessory protein UreF</fullName>
    </recommendedName>
</protein>
<comment type="subcellular location">
    <subcellularLocation>
        <location evidence="3">Cytoplasm</location>
    </subcellularLocation>
</comment>
<dbReference type="GO" id="GO:0016151">
    <property type="term" value="F:nickel cation binding"/>
    <property type="evidence" value="ECO:0007669"/>
    <property type="project" value="UniProtKB-UniRule"/>
</dbReference>